<accession>A0A0M2HXP2</accession>
<dbReference type="EC" id="2.3.1.12" evidence="2"/>
<dbReference type="PANTHER" id="PTHR43798:SF33">
    <property type="entry name" value="HYDROLASE, PUTATIVE (AFU_ORTHOLOGUE AFUA_2G14860)-RELATED"/>
    <property type="match status" value="1"/>
</dbReference>
<organism evidence="2 3">
    <name type="scientific">Microbacterium hydrocarbonoxydans</name>
    <dbReference type="NCBI Taxonomy" id="273678"/>
    <lineage>
        <taxon>Bacteria</taxon>
        <taxon>Bacillati</taxon>
        <taxon>Actinomycetota</taxon>
        <taxon>Actinomycetes</taxon>
        <taxon>Micrococcales</taxon>
        <taxon>Microbacteriaceae</taxon>
        <taxon>Microbacterium</taxon>
    </lineage>
</organism>
<keyword evidence="2" id="KW-0012">Acyltransferase</keyword>
<dbReference type="PANTHER" id="PTHR43798">
    <property type="entry name" value="MONOACYLGLYCEROL LIPASE"/>
    <property type="match status" value="1"/>
</dbReference>
<dbReference type="GO" id="GO:0016020">
    <property type="term" value="C:membrane"/>
    <property type="evidence" value="ECO:0007669"/>
    <property type="project" value="TreeGrafter"/>
</dbReference>
<dbReference type="Proteomes" id="UP000033900">
    <property type="component" value="Unassembled WGS sequence"/>
</dbReference>
<reference evidence="2 3" key="1">
    <citation type="submission" date="2015-02" db="EMBL/GenBank/DDBJ databases">
        <title>Draft genome sequences of ten Microbacterium spp. with emphasis on heavy metal contaminated environments.</title>
        <authorList>
            <person name="Corretto E."/>
        </authorList>
    </citation>
    <scope>NUCLEOTIDE SEQUENCE [LARGE SCALE GENOMIC DNA]</scope>
    <source>
        <strain evidence="2 3">SA35</strain>
    </source>
</reference>
<dbReference type="InterPro" id="IPR029058">
    <property type="entry name" value="AB_hydrolase_fold"/>
</dbReference>
<dbReference type="RefSeq" id="WP_052676172.1">
    <property type="nucleotide sequence ID" value="NZ_JYJB01000004.1"/>
</dbReference>
<dbReference type="STRING" id="273678.RS84_00311"/>
<feature type="domain" description="AB hydrolase-1" evidence="1">
    <location>
        <begin position="16"/>
        <end position="100"/>
    </location>
</feature>
<dbReference type="Pfam" id="PF00561">
    <property type="entry name" value="Abhydrolase_1"/>
    <property type="match status" value="1"/>
</dbReference>
<dbReference type="AlphaFoldDB" id="A0A0M2HXP2"/>
<dbReference type="InterPro" id="IPR050266">
    <property type="entry name" value="AB_hydrolase_sf"/>
</dbReference>
<dbReference type="InterPro" id="IPR000073">
    <property type="entry name" value="AB_hydrolase_1"/>
</dbReference>
<evidence type="ECO:0000259" key="1">
    <source>
        <dbReference type="Pfam" id="PF00561"/>
    </source>
</evidence>
<dbReference type="SUPFAM" id="SSF53474">
    <property type="entry name" value="alpha/beta-Hydrolases"/>
    <property type="match status" value="1"/>
</dbReference>
<keyword evidence="3" id="KW-1185">Reference proteome</keyword>
<dbReference type="PATRIC" id="fig|273678.4.peg.305"/>
<gene>
    <name evidence="2" type="primary">acoC_1</name>
    <name evidence="2" type="ORF">RS84_00311</name>
</gene>
<dbReference type="Gene3D" id="3.40.50.1820">
    <property type="entry name" value="alpha/beta hydrolase"/>
    <property type="match status" value="1"/>
</dbReference>
<evidence type="ECO:0000313" key="2">
    <source>
        <dbReference type="EMBL" id="KJL49199.1"/>
    </source>
</evidence>
<dbReference type="EMBL" id="JYJB01000004">
    <property type="protein sequence ID" value="KJL49199.1"/>
    <property type="molecule type" value="Genomic_DNA"/>
</dbReference>
<proteinExistence type="predicted"/>
<name>A0A0M2HXP2_9MICO</name>
<dbReference type="OrthoDB" id="8444301at2"/>
<dbReference type="GO" id="GO:0004742">
    <property type="term" value="F:dihydrolipoyllysine-residue acetyltransferase activity"/>
    <property type="evidence" value="ECO:0007669"/>
    <property type="project" value="UniProtKB-EC"/>
</dbReference>
<protein>
    <submittedName>
        <fullName evidence="2">Dihydrolipoyllysine-residue acetyltransferase component of acetoin cleaving system</fullName>
        <ecNumber evidence="2">2.3.1.12</ecNumber>
    </submittedName>
</protein>
<sequence length="238" mass="26029">MLLHTTDVGRGDKTALLLHGLMGSTESWWRVIPLLVDRGYRVLAMDLPGHGLSPRDPDLTVAKAAASVAATLRETHPQRPLHALGHSYGATVLAAAAIDADVTVYIDSALSFTGGHDRAQFTARYESDRRNRQSTDWLRSTRPFYTARDAEVEARAAARFDPATSASISCGDDVTLMPERGAVLVHAEPSNWVTDDDKRRFAAHGVSVRGIRSAAHTVWYSHFDEFTAAVPEVFGQYS</sequence>
<evidence type="ECO:0000313" key="3">
    <source>
        <dbReference type="Proteomes" id="UP000033900"/>
    </source>
</evidence>
<comment type="caution">
    <text evidence="2">The sequence shown here is derived from an EMBL/GenBank/DDBJ whole genome shotgun (WGS) entry which is preliminary data.</text>
</comment>
<keyword evidence="2" id="KW-0808">Transferase</keyword>